<dbReference type="GO" id="GO:0004252">
    <property type="term" value="F:serine-type endopeptidase activity"/>
    <property type="evidence" value="ECO:0007669"/>
    <property type="project" value="InterPro"/>
</dbReference>
<reference evidence="3 4" key="1">
    <citation type="submission" date="2018-04" db="EMBL/GenBank/DDBJ databases">
        <title>Pelagivirga bohaiensis gen. nov., sp. nov., a bacterium isolated from the Bohai Sea.</title>
        <authorList>
            <person name="Ji X."/>
        </authorList>
    </citation>
    <scope>NUCLEOTIDE SEQUENCE [LARGE SCALE GENOMIC DNA]</scope>
    <source>
        <strain evidence="3 4">BH-SD19</strain>
    </source>
</reference>
<dbReference type="SUPFAM" id="SSF52540">
    <property type="entry name" value="P-loop containing nucleoside triphosphate hydrolases"/>
    <property type="match status" value="1"/>
</dbReference>
<dbReference type="PANTHER" id="PTHR43718">
    <property type="entry name" value="LON PROTEASE"/>
    <property type="match status" value="1"/>
</dbReference>
<dbReference type="InterPro" id="IPR003959">
    <property type="entry name" value="ATPase_AAA_core"/>
</dbReference>
<feature type="domain" description="AAA+ ATPase" evidence="2">
    <location>
        <begin position="148"/>
        <end position="298"/>
    </location>
</feature>
<dbReference type="OrthoDB" id="5297432at2"/>
<dbReference type="SMART" id="SM00382">
    <property type="entry name" value="AAA"/>
    <property type="match status" value="1"/>
</dbReference>
<dbReference type="InterPro" id="IPR027417">
    <property type="entry name" value="P-loop_NTPase"/>
</dbReference>
<evidence type="ECO:0000256" key="1">
    <source>
        <dbReference type="SAM" id="Coils"/>
    </source>
</evidence>
<comment type="caution">
    <text evidence="3">The sequence shown here is derived from an EMBL/GenBank/DDBJ whole genome shotgun (WGS) entry which is preliminary data.</text>
</comment>
<keyword evidence="4" id="KW-1185">Reference proteome</keyword>
<dbReference type="InterPro" id="IPR027065">
    <property type="entry name" value="Lon_Prtase"/>
</dbReference>
<protein>
    <recommendedName>
        <fullName evidence="2">AAA+ ATPase domain-containing protein</fullName>
    </recommendedName>
</protein>
<sequence length="361" mass="40864">MHWIGWIMTHTEPFLLNCDLNDSRQERADELEARLVKHAEDLRFMSRERSTKGPFGLLKHDMEKIHRRIDRLLGPKPVNTRSTGHLKRQEKDRLKNVVGGGEVRSFTSHHKIDEVVSQLFEEMPWMDEALEPLMNDLHRFHDREGRIGFRPMILVGPPGIGKSHLAARLAELTKLPNCVVDVGAATDGFRIAGMTRGWSSSEPGRPIETILDSRIINPIITVDEICKSGIIESTNGATTSVLHALLGLIEPMSARSWECPFYKLAFDMSRISWIMTANRLDTIPEPLRTRCRIVRLSGMSVDELMFAAHDIGCDRKLEESAIEPLRGLLASYPEGHHSLNLRTVTRLIEGLEAVQARPMVH</sequence>
<dbReference type="EMBL" id="QCYH01000005">
    <property type="protein sequence ID" value="PVA10189.1"/>
    <property type="molecule type" value="Genomic_DNA"/>
</dbReference>
<proteinExistence type="predicted"/>
<dbReference type="GO" id="GO:0006515">
    <property type="term" value="P:protein quality control for misfolded or incompletely synthesized proteins"/>
    <property type="evidence" value="ECO:0007669"/>
    <property type="project" value="TreeGrafter"/>
</dbReference>
<dbReference type="Gene3D" id="3.40.50.300">
    <property type="entry name" value="P-loop containing nucleotide triphosphate hydrolases"/>
    <property type="match status" value="1"/>
</dbReference>
<evidence type="ECO:0000313" key="4">
    <source>
        <dbReference type="Proteomes" id="UP000244446"/>
    </source>
</evidence>
<gene>
    <name evidence="3" type="ORF">DC366_11125</name>
</gene>
<dbReference type="GO" id="GO:0004176">
    <property type="term" value="F:ATP-dependent peptidase activity"/>
    <property type="evidence" value="ECO:0007669"/>
    <property type="project" value="InterPro"/>
</dbReference>
<organism evidence="3 4">
    <name type="scientific">Pelagivirga sediminicola</name>
    <dbReference type="NCBI Taxonomy" id="2170575"/>
    <lineage>
        <taxon>Bacteria</taxon>
        <taxon>Pseudomonadati</taxon>
        <taxon>Pseudomonadota</taxon>
        <taxon>Alphaproteobacteria</taxon>
        <taxon>Rhodobacterales</taxon>
        <taxon>Paracoccaceae</taxon>
        <taxon>Pelagivirga</taxon>
    </lineage>
</organism>
<dbReference type="InterPro" id="IPR003593">
    <property type="entry name" value="AAA+_ATPase"/>
</dbReference>
<dbReference type="PANTHER" id="PTHR43718:SF2">
    <property type="entry name" value="LON PROTEASE HOMOLOG, MITOCHONDRIAL"/>
    <property type="match status" value="1"/>
</dbReference>
<dbReference type="Pfam" id="PF00004">
    <property type="entry name" value="AAA"/>
    <property type="match status" value="1"/>
</dbReference>
<dbReference type="Proteomes" id="UP000244446">
    <property type="component" value="Unassembled WGS sequence"/>
</dbReference>
<accession>A0A2T7G701</accession>
<keyword evidence="1" id="KW-0175">Coiled coil</keyword>
<dbReference type="AlphaFoldDB" id="A0A2T7G701"/>
<dbReference type="GO" id="GO:0005524">
    <property type="term" value="F:ATP binding"/>
    <property type="evidence" value="ECO:0007669"/>
    <property type="project" value="InterPro"/>
</dbReference>
<evidence type="ECO:0000259" key="2">
    <source>
        <dbReference type="SMART" id="SM00382"/>
    </source>
</evidence>
<name>A0A2T7G701_9RHOB</name>
<evidence type="ECO:0000313" key="3">
    <source>
        <dbReference type="EMBL" id="PVA10189.1"/>
    </source>
</evidence>
<dbReference type="GO" id="GO:0016887">
    <property type="term" value="F:ATP hydrolysis activity"/>
    <property type="evidence" value="ECO:0007669"/>
    <property type="project" value="InterPro"/>
</dbReference>
<feature type="coiled-coil region" evidence="1">
    <location>
        <begin position="21"/>
        <end position="48"/>
    </location>
</feature>